<feature type="coiled-coil region" evidence="1">
    <location>
        <begin position="268"/>
        <end position="295"/>
    </location>
</feature>
<feature type="signal peptide" evidence="2">
    <location>
        <begin position="1"/>
        <end position="20"/>
    </location>
</feature>
<accession>A0A5M6CJB4</accession>
<proteinExistence type="predicted"/>
<organism evidence="3 4">
    <name type="scientific">Paenimyroides baculatum</name>
    <dbReference type="NCBI Taxonomy" id="2608000"/>
    <lineage>
        <taxon>Bacteria</taxon>
        <taxon>Pseudomonadati</taxon>
        <taxon>Bacteroidota</taxon>
        <taxon>Flavobacteriia</taxon>
        <taxon>Flavobacteriales</taxon>
        <taxon>Flavobacteriaceae</taxon>
        <taxon>Paenimyroides</taxon>
    </lineage>
</organism>
<keyword evidence="1" id="KW-0175">Coiled coil</keyword>
<feature type="chain" id="PRO_5024307989" description="BZIP transcription factor" evidence="2">
    <location>
        <begin position="21"/>
        <end position="296"/>
    </location>
</feature>
<evidence type="ECO:0008006" key="5">
    <source>
        <dbReference type="Google" id="ProtNLM"/>
    </source>
</evidence>
<name>A0A5M6CJB4_9FLAO</name>
<evidence type="ECO:0000313" key="3">
    <source>
        <dbReference type="EMBL" id="KAA5535301.1"/>
    </source>
</evidence>
<evidence type="ECO:0000256" key="2">
    <source>
        <dbReference type="SAM" id="SignalP"/>
    </source>
</evidence>
<sequence>MKTQKLPLLILLGISINSTAQIYSGSGGASQIQPNSFTLNTNIGIGTNAPSEKLHVKNGNLRVEGKTNTNQIVVGGLSNNQTFINGADNSAKSMVLSAGPVLADGYGSLRFIDYPTSNLRTTAWAYFAIEDRNNMARFNYDAITGGNGRFQLFSKQQEAMLHFNEDGNSAYLTLPKADSYLGIGTSNFVDGSDIYRLAVKGKVRAEEIKVYNTWADYVFADDYVLTPLNEVEKFIQENNRLQNFPSAKEIEEKGLPLGEITKIQQEKIEELTLYLIQQNKEIENLKKRFEELQNNK</sequence>
<dbReference type="EMBL" id="VWSG01000005">
    <property type="protein sequence ID" value="KAA5535301.1"/>
    <property type="molecule type" value="Genomic_DNA"/>
</dbReference>
<dbReference type="AlphaFoldDB" id="A0A5M6CJB4"/>
<comment type="caution">
    <text evidence="3">The sequence shown here is derived from an EMBL/GenBank/DDBJ whole genome shotgun (WGS) entry which is preliminary data.</text>
</comment>
<dbReference type="Proteomes" id="UP000325141">
    <property type="component" value="Unassembled WGS sequence"/>
</dbReference>
<protein>
    <recommendedName>
        <fullName evidence="5">BZIP transcription factor</fullName>
    </recommendedName>
</protein>
<evidence type="ECO:0000256" key="1">
    <source>
        <dbReference type="SAM" id="Coils"/>
    </source>
</evidence>
<evidence type="ECO:0000313" key="4">
    <source>
        <dbReference type="Proteomes" id="UP000325141"/>
    </source>
</evidence>
<keyword evidence="4" id="KW-1185">Reference proteome</keyword>
<gene>
    <name evidence="3" type="ORF">F0460_08265</name>
</gene>
<reference evidence="3 4" key="1">
    <citation type="submission" date="2019-09" db="EMBL/GenBank/DDBJ databases">
        <title>Genome sequence and assembly of Flavobacterium sp.</title>
        <authorList>
            <person name="Chhetri G."/>
        </authorList>
    </citation>
    <scope>NUCLEOTIDE SEQUENCE [LARGE SCALE GENOMIC DNA]</scope>
    <source>
        <strain evidence="3 4">SNL9</strain>
    </source>
</reference>
<keyword evidence="2" id="KW-0732">Signal</keyword>
<dbReference type="RefSeq" id="WP_150012132.1">
    <property type="nucleotide sequence ID" value="NZ_VWSG01000005.1"/>
</dbReference>